<dbReference type="Gene3D" id="1.10.287.110">
    <property type="entry name" value="DnaJ domain"/>
    <property type="match status" value="1"/>
</dbReference>
<feature type="region of interest" description="Disordered" evidence="1">
    <location>
        <begin position="251"/>
        <end position="285"/>
    </location>
</feature>
<dbReference type="InterPro" id="IPR036869">
    <property type="entry name" value="J_dom_sf"/>
</dbReference>
<dbReference type="PROSITE" id="PS00636">
    <property type="entry name" value="DNAJ_1"/>
    <property type="match status" value="1"/>
</dbReference>
<evidence type="ECO:0000259" key="2">
    <source>
        <dbReference type="PROSITE" id="PS50076"/>
    </source>
</evidence>
<dbReference type="InterPro" id="IPR052594">
    <property type="entry name" value="J_domain-containing_protein"/>
</dbReference>
<feature type="domain" description="J" evidence="2">
    <location>
        <begin position="9"/>
        <end position="76"/>
    </location>
</feature>
<evidence type="ECO:0000313" key="4">
    <source>
        <dbReference type="Proteomes" id="UP000054251"/>
    </source>
</evidence>
<dbReference type="InterPro" id="IPR056453">
    <property type="entry name" value="HTH_DNAJC9"/>
</dbReference>
<evidence type="ECO:0000256" key="1">
    <source>
        <dbReference type="SAM" id="MobiDB-lite"/>
    </source>
</evidence>
<dbReference type="CDD" id="cd06257">
    <property type="entry name" value="DnaJ"/>
    <property type="match status" value="1"/>
</dbReference>
<dbReference type="GO" id="GO:0005634">
    <property type="term" value="C:nucleus"/>
    <property type="evidence" value="ECO:0007669"/>
    <property type="project" value="TreeGrafter"/>
</dbReference>
<dbReference type="Pfam" id="PF00226">
    <property type="entry name" value="DnaJ"/>
    <property type="match status" value="1"/>
</dbReference>
<keyword evidence="4" id="KW-1185">Reference proteome</keyword>
<dbReference type="PROSITE" id="PS50076">
    <property type="entry name" value="DNAJ_2"/>
    <property type="match status" value="1"/>
</dbReference>
<dbReference type="GO" id="GO:0031072">
    <property type="term" value="F:heat shock protein binding"/>
    <property type="evidence" value="ECO:0007669"/>
    <property type="project" value="TreeGrafter"/>
</dbReference>
<evidence type="ECO:0000313" key="3">
    <source>
        <dbReference type="EMBL" id="KSA02575.1"/>
    </source>
</evidence>
<dbReference type="PANTHER" id="PTHR44144:SF1">
    <property type="entry name" value="DNAJ HOMOLOG SUBFAMILY C MEMBER 9"/>
    <property type="match status" value="1"/>
</dbReference>
<dbReference type="PRINTS" id="PR00625">
    <property type="entry name" value="JDOMAIN"/>
</dbReference>
<accession>A0A0V1Q319</accession>
<organism evidence="3 4">
    <name type="scientific">Debaryomyces fabryi</name>
    <dbReference type="NCBI Taxonomy" id="58627"/>
    <lineage>
        <taxon>Eukaryota</taxon>
        <taxon>Fungi</taxon>
        <taxon>Dikarya</taxon>
        <taxon>Ascomycota</taxon>
        <taxon>Saccharomycotina</taxon>
        <taxon>Pichiomycetes</taxon>
        <taxon>Debaryomycetaceae</taxon>
        <taxon>Debaryomyces</taxon>
    </lineage>
</organism>
<sequence>MAIPFPDIDPYDILEVVKSSTPIEIKKSYKKLCLKYHPDKIQQSSSIEDTEFFPKLQFAYSILSDPIKRQRYDNTGSLGFGEDDIDDEYFNWKDYFDSMNEKITIDMIEEDKLKYQHSTEERDDILHNFVYYEGDFIKLFEVIPHLEFDEVLEDRVFRLIEDAINNQEFDTELDQATLKSWAKYKKSRKTKVKQMLKKLAKEAKEAEELEKQIKDKGKRSLKNENDLKSIIQSRQANRLDSLIDKLETKYADKKGKKRKPTEINDDEFERIQNSLGSNKNRKTKR</sequence>
<protein>
    <recommendedName>
        <fullName evidence="2">J domain-containing protein</fullName>
    </recommendedName>
</protein>
<proteinExistence type="predicted"/>
<dbReference type="SUPFAM" id="SSF46565">
    <property type="entry name" value="Chaperone J-domain"/>
    <property type="match status" value="1"/>
</dbReference>
<reference evidence="3 4" key="1">
    <citation type="submission" date="2015-11" db="EMBL/GenBank/DDBJ databases">
        <title>The genome of Debaryomyces fabryi.</title>
        <authorList>
            <person name="Tafer H."/>
            <person name="Lopandic K."/>
        </authorList>
    </citation>
    <scope>NUCLEOTIDE SEQUENCE [LARGE SCALE GENOMIC DNA]</scope>
    <source>
        <strain evidence="3 4">CBS 789</strain>
    </source>
</reference>
<dbReference type="GeneID" id="26838667"/>
<dbReference type="GO" id="GO:0005737">
    <property type="term" value="C:cytoplasm"/>
    <property type="evidence" value="ECO:0007669"/>
    <property type="project" value="TreeGrafter"/>
</dbReference>
<dbReference type="Pfam" id="PF23302">
    <property type="entry name" value="HTH_DNAJC9"/>
    <property type="match status" value="1"/>
</dbReference>
<dbReference type="OrthoDB" id="110024at2759"/>
<dbReference type="AlphaFoldDB" id="A0A0V1Q319"/>
<dbReference type="SMART" id="SM00271">
    <property type="entry name" value="DnaJ"/>
    <property type="match status" value="1"/>
</dbReference>
<dbReference type="InterPro" id="IPR018253">
    <property type="entry name" value="DnaJ_domain_CS"/>
</dbReference>
<gene>
    <name evidence="3" type="ORF">AC631_01658</name>
</gene>
<dbReference type="RefSeq" id="XP_015468677.1">
    <property type="nucleotide sequence ID" value="XM_015610488.1"/>
</dbReference>
<dbReference type="InterPro" id="IPR001623">
    <property type="entry name" value="DnaJ_domain"/>
</dbReference>
<dbReference type="EMBL" id="LMYN01000024">
    <property type="protein sequence ID" value="KSA02575.1"/>
    <property type="molecule type" value="Genomic_DNA"/>
</dbReference>
<dbReference type="Proteomes" id="UP000054251">
    <property type="component" value="Unassembled WGS sequence"/>
</dbReference>
<comment type="caution">
    <text evidence="3">The sequence shown here is derived from an EMBL/GenBank/DDBJ whole genome shotgun (WGS) entry which is preliminary data.</text>
</comment>
<dbReference type="PANTHER" id="PTHR44144">
    <property type="entry name" value="DNAJ HOMOLOG SUBFAMILY C MEMBER 9"/>
    <property type="match status" value="1"/>
</dbReference>
<name>A0A0V1Q319_9ASCO</name>